<protein>
    <recommendedName>
        <fullName evidence="10">SRCR domain-containing protein</fullName>
    </recommendedName>
</protein>
<dbReference type="PANTHER" id="PTHR47653">
    <property type="entry name" value="PROTEIN BARK BEETLE"/>
    <property type="match status" value="1"/>
</dbReference>
<keyword evidence="6" id="KW-0472">Membrane</keyword>
<dbReference type="GO" id="GO:0016020">
    <property type="term" value="C:membrane"/>
    <property type="evidence" value="ECO:0007669"/>
    <property type="project" value="UniProtKB-SubCell"/>
</dbReference>
<evidence type="ECO:0000313" key="12">
    <source>
        <dbReference type="Proteomes" id="UP001196413"/>
    </source>
</evidence>
<evidence type="ECO:0000256" key="2">
    <source>
        <dbReference type="ARBA" id="ARBA00022692"/>
    </source>
</evidence>
<dbReference type="FunFam" id="3.10.250.10:FF:000016">
    <property type="entry name" value="Scavenger receptor cysteine-rich protein type 12"/>
    <property type="match status" value="1"/>
</dbReference>
<keyword evidence="8" id="KW-0325">Glycoprotein</keyword>
<organism evidence="11 12">
    <name type="scientific">Parelaphostrongylus tenuis</name>
    <name type="common">Meningeal worm</name>
    <dbReference type="NCBI Taxonomy" id="148309"/>
    <lineage>
        <taxon>Eukaryota</taxon>
        <taxon>Metazoa</taxon>
        <taxon>Ecdysozoa</taxon>
        <taxon>Nematoda</taxon>
        <taxon>Chromadorea</taxon>
        <taxon>Rhabditida</taxon>
        <taxon>Rhabditina</taxon>
        <taxon>Rhabditomorpha</taxon>
        <taxon>Strongyloidea</taxon>
        <taxon>Metastrongylidae</taxon>
        <taxon>Parelaphostrongylus</taxon>
    </lineage>
</organism>
<dbReference type="Pfam" id="PF00530">
    <property type="entry name" value="SRCR"/>
    <property type="match status" value="2"/>
</dbReference>
<comment type="caution">
    <text evidence="9">Lacks conserved residue(s) required for the propagation of feature annotation.</text>
</comment>
<keyword evidence="2" id="KW-0812">Transmembrane</keyword>
<keyword evidence="12" id="KW-1185">Reference proteome</keyword>
<evidence type="ECO:0000256" key="6">
    <source>
        <dbReference type="ARBA" id="ARBA00023136"/>
    </source>
</evidence>
<evidence type="ECO:0000256" key="9">
    <source>
        <dbReference type="PROSITE-ProRule" id="PRU00196"/>
    </source>
</evidence>
<evidence type="ECO:0000259" key="10">
    <source>
        <dbReference type="PROSITE" id="PS50287"/>
    </source>
</evidence>
<reference evidence="11" key="1">
    <citation type="submission" date="2021-06" db="EMBL/GenBank/DDBJ databases">
        <title>Parelaphostrongylus tenuis whole genome reference sequence.</title>
        <authorList>
            <person name="Garwood T.J."/>
            <person name="Larsen P.A."/>
            <person name="Fountain-Jones N.M."/>
            <person name="Garbe J.R."/>
            <person name="Macchietto M.G."/>
            <person name="Kania S.A."/>
            <person name="Gerhold R.W."/>
            <person name="Richards J.E."/>
            <person name="Wolf T.M."/>
        </authorList>
    </citation>
    <scope>NUCLEOTIDE SEQUENCE</scope>
    <source>
        <strain evidence="11">MNPRO001-30</strain>
        <tissue evidence="11">Meninges</tissue>
    </source>
</reference>
<dbReference type="SMART" id="SM00710">
    <property type="entry name" value="PbH1"/>
    <property type="match status" value="10"/>
</dbReference>
<evidence type="ECO:0000256" key="5">
    <source>
        <dbReference type="ARBA" id="ARBA00022989"/>
    </source>
</evidence>
<dbReference type="InterPro" id="IPR006626">
    <property type="entry name" value="PbH1"/>
</dbReference>
<keyword evidence="7 9" id="KW-1015">Disulfide bond</keyword>
<dbReference type="Proteomes" id="UP001196413">
    <property type="component" value="Unassembled WGS sequence"/>
</dbReference>
<accession>A0AAD5MZG3</accession>
<feature type="domain" description="SRCR" evidence="10">
    <location>
        <begin position="79"/>
        <end position="186"/>
    </location>
</feature>
<dbReference type="Gene3D" id="2.160.20.10">
    <property type="entry name" value="Single-stranded right-handed beta-helix, Pectin lyase-like"/>
    <property type="match status" value="2"/>
</dbReference>
<evidence type="ECO:0000313" key="11">
    <source>
        <dbReference type="EMBL" id="KAJ1365163.1"/>
    </source>
</evidence>
<dbReference type="SUPFAM" id="SSF56487">
    <property type="entry name" value="SRCR-like"/>
    <property type="match status" value="2"/>
</dbReference>
<dbReference type="InterPro" id="IPR011050">
    <property type="entry name" value="Pectin_lyase_fold/virulence"/>
</dbReference>
<evidence type="ECO:0000256" key="1">
    <source>
        <dbReference type="ARBA" id="ARBA00004167"/>
    </source>
</evidence>
<evidence type="ECO:0000256" key="7">
    <source>
        <dbReference type="ARBA" id="ARBA00023157"/>
    </source>
</evidence>
<sequence>MPRVIPWLRIARPEGRVTSDLTVEYGATLTIETGVQIYFDTGIGLKVRGALQAIGNEFAHIQMLPYQQQLNYDDTFPKFRLIDGATVREGRLQALFRDRWRSVCTMVTNWTSIDTSTACRSMGYDDGGFHKWYRRNNDTYPFVLPRPDCHPGASSLWDCPGLADPNSIRLSENLCQGEDDLGLICWGQPIFQGWARHWKGIQIFNSPYTYVSADPDHVAVQKESLSRMEFVDILYAGYDGSRYVALRFVCLRSTKNTTAALWIEGVAPIMNGIRVERSARDGLYIYEPSGPVLIANSTFSWNRGHGIVVDNTTDGRVFINMTLVANNYGDGVWYRQKTGSSLLEDGTRIKRELGFLAEEKPRADICRQHSLPAQFFFPHLLVARLHNGTLYDPMKPPSCWIAISLPPRLAYTYSLQFVNVRNLNPSSISSTYLVVCDATQERNACALERFRIPILNGIYPQTVSLRSGVNPLFVSLEHQQEGNNAGYVIGDVEVLFKVHASVTEKAFYGLNITNSIINSNIGNGIFSRDIRERTALSNVTLNRNQGIAGFLVKDGAADIWVNDTRIQENWGDGMNISYAGGAITVNGTRLERNRWRGVAFHFNNTSPFLALHQEIVFKGRPSNNIFYLPTIVAENKWGGVLVGNFCFPLYRNIEPKVLISWVEFLSNSYHPALEIHSCQRNGVARTVIDVTGNRIEGNTGMGFRMAPLVNVLAFVNSNQFLNNNDTALFIRNADHPQLWPLKANVTISKNAFKFNRAKSIISIGLNEDAPAQQLVFNQQNEVRENVVFNPFPDLRPRSTPYAALVVSSSNVVIHRNCFKNPQADYEIGTELTEHAKRIDAKENNWGSPAPAQFMSKVFDQFNRYSLAVIEVDPYAAVCNQRNPHITDMDEFIREFRKDSQPFVLGGTIYENHDLILGRYTVVDDLHVVPGAKLTIASGSILEFHNGLGMLVQGELAKTEFFAPGKEVTFTSNPFVLPKNKNIRLVDDDGNDEVTEGRLEVFLDGTWGTVCNRSWTPQLAQLSCNQLGLVADLEFFENWRIFRSKGELPMIMDNVRCEENEVDLTRCRHDGVTHNVAAGCRPTEVVAIRCAEPRWAGVRYSLLANPPTFTGQTTMSNWVIEKAGLFDFRVPEFSPALQIDWNYHVFHNLTIKNNFWNGIDVIYNDLIKKPAFRKSIVTNNRRNGMHLRSVGITLEEMSLTRSGQAGLRYDPKISAELQRDIVSWLDMREQPELEANNIYIIPSETYKYVEVIESHLNQRKFLIAKPTSECPLVPLERCSFEMKLRANGFGYGLPARMAIQASFLYASINIHLSKAFQIVNAVSNISDEDAIFFDPKSGKSYSARGDSVKILVKLSELDQSAQKSNRIIAHSID</sequence>
<feature type="disulfide bond" evidence="9">
    <location>
        <begin position="1056"/>
        <end position="1066"/>
    </location>
</feature>
<dbReference type="GO" id="GO:0045217">
    <property type="term" value="P:cell-cell junction maintenance"/>
    <property type="evidence" value="ECO:0007669"/>
    <property type="project" value="TreeGrafter"/>
</dbReference>
<evidence type="ECO:0000256" key="3">
    <source>
        <dbReference type="ARBA" id="ARBA00022729"/>
    </source>
</evidence>
<dbReference type="PROSITE" id="PS00420">
    <property type="entry name" value="SRCR_1"/>
    <property type="match status" value="1"/>
</dbReference>
<dbReference type="InterPro" id="IPR001190">
    <property type="entry name" value="SRCR"/>
</dbReference>
<dbReference type="InterPro" id="IPR053243">
    <property type="entry name" value="SJ_maturation_regulator"/>
</dbReference>
<keyword evidence="5" id="KW-1133">Transmembrane helix</keyword>
<evidence type="ECO:0000256" key="4">
    <source>
        <dbReference type="ARBA" id="ARBA00022737"/>
    </source>
</evidence>
<gene>
    <name evidence="11" type="ORF">KIN20_025393</name>
</gene>
<name>A0AAD5MZG3_PARTN</name>
<comment type="subcellular location">
    <subcellularLocation>
        <location evidence="1">Membrane</location>
        <topology evidence="1">Single-pass membrane protein</topology>
    </subcellularLocation>
</comment>
<keyword evidence="3" id="KW-0732">Signal</keyword>
<proteinExistence type="predicted"/>
<feature type="disulfide bond" evidence="9">
    <location>
        <begin position="149"/>
        <end position="159"/>
    </location>
</feature>
<evidence type="ECO:0000256" key="8">
    <source>
        <dbReference type="ARBA" id="ARBA00023180"/>
    </source>
</evidence>
<dbReference type="Gene3D" id="3.10.250.10">
    <property type="entry name" value="SRCR-like domain"/>
    <property type="match status" value="2"/>
</dbReference>
<feature type="domain" description="SRCR" evidence="10">
    <location>
        <begin position="982"/>
        <end position="1090"/>
    </location>
</feature>
<dbReference type="EMBL" id="JAHQIW010005186">
    <property type="protein sequence ID" value="KAJ1365163.1"/>
    <property type="molecule type" value="Genomic_DNA"/>
</dbReference>
<dbReference type="SUPFAM" id="SSF51126">
    <property type="entry name" value="Pectin lyase-like"/>
    <property type="match status" value="2"/>
</dbReference>
<dbReference type="PANTHER" id="PTHR47653:SF1">
    <property type="entry name" value="DELETED IN MALIGNANT BRAIN TUMORS 1 PROTEIN"/>
    <property type="match status" value="1"/>
</dbReference>
<dbReference type="InterPro" id="IPR036772">
    <property type="entry name" value="SRCR-like_dom_sf"/>
</dbReference>
<dbReference type="SMART" id="SM00202">
    <property type="entry name" value="SR"/>
    <property type="match status" value="2"/>
</dbReference>
<dbReference type="PROSITE" id="PS50287">
    <property type="entry name" value="SRCR_2"/>
    <property type="match status" value="2"/>
</dbReference>
<dbReference type="InterPro" id="IPR012334">
    <property type="entry name" value="Pectin_lyas_fold"/>
</dbReference>
<comment type="caution">
    <text evidence="11">The sequence shown here is derived from an EMBL/GenBank/DDBJ whole genome shotgun (WGS) entry which is preliminary data.</text>
</comment>
<keyword evidence="4" id="KW-0677">Repeat</keyword>